<gene>
    <name evidence="2" type="ORF">OSB04_022754</name>
</gene>
<evidence type="ECO:0000313" key="2">
    <source>
        <dbReference type="EMBL" id="KAJ9543047.1"/>
    </source>
</evidence>
<reference evidence="2" key="1">
    <citation type="submission" date="2023-03" db="EMBL/GenBank/DDBJ databases">
        <title>Chromosome-scale reference genome and RAD-based genetic map of yellow starthistle (Centaurea solstitialis) reveal putative structural variation and QTLs associated with invader traits.</title>
        <authorList>
            <person name="Reatini B."/>
            <person name="Cang F.A."/>
            <person name="Jiang Q."/>
            <person name="Mckibben M.T.W."/>
            <person name="Barker M.S."/>
            <person name="Rieseberg L.H."/>
            <person name="Dlugosch K.M."/>
        </authorList>
    </citation>
    <scope>NUCLEOTIDE SEQUENCE</scope>
    <source>
        <strain evidence="2">CAN-66</strain>
        <tissue evidence="2">Leaf</tissue>
    </source>
</reference>
<evidence type="ECO:0000259" key="1">
    <source>
        <dbReference type="Pfam" id="PF24626"/>
    </source>
</evidence>
<protein>
    <recommendedName>
        <fullName evidence="1">Tf2-1-like SH3-like domain-containing protein</fullName>
    </recommendedName>
</protein>
<accession>A0AA38W1N1</accession>
<dbReference type="Proteomes" id="UP001172457">
    <property type="component" value="Chromosome 6"/>
</dbReference>
<dbReference type="InterPro" id="IPR056924">
    <property type="entry name" value="SH3_Tf2-1"/>
</dbReference>
<comment type="caution">
    <text evidence="2">The sequence shown here is derived from an EMBL/GenBank/DDBJ whole genome shotgun (WGS) entry which is preliminary data.</text>
</comment>
<organism evidence="2 3">
    <name type="scientific">Centaurea solstitialis</name>
    <name type="common">yellow star-thistle</name>
    <dbReference type="NCBI Taxonomy" id="347529"/>
    <lineage>
        <taxon>Eukaryota</taxon>
        <taxon>Viridiplantae</taxon>
        <taxon>Streptophyta</taxon>
        <taxon>Embryophyta</taxon>
        <taxon>Tracheophyta</taxon>
        <taxon>Spermatophyta</taxon>
        <taxon>Magnoliopsida</taxon>
        <taxon>eudicotyledons</taxon>
        <taxon>Gunneridae</taxon>
        <taxon>Pentapetalae</taxon>
        <taxon>asterids</taxon>
        <taxon>campanulids</taxon>
        <taxon>Asterales</taxon>
        <taxon>Asteraceae</taxon>
        <taxon>Carduoideae</taxon>
        <taxon>Cardueae</taxon>
        <taxon>Centaureinae</taxon>
        <taxon>Centaurea</taxon>
    </lineage>
</organism>
<dbReference type="AlphaFoldDB" id="A0AA38W1N1"/>
<sequence>MIRFGKRGRLGPRYVGPFTVSASVEKVAYRLELAEVEMQEKYRDFSQIDFGDEILKSWVILFIFKKYKG</sequence>
<proteinExistence type="predicted"/>
<evidence type="ECO:0000313" key="3">
    <source>
        <dbReference type="Proteomes" id="UP001172457"/>
    </source>
</evidence>
<dbReference type="Pfam" id="PF24626">
    <property type="entry name" value="SH3_Tf2-1"/>
    <property type="match status" value="1"/>
</dbReference>
<name>A0AA38W1N1_9ASTR</name>
<keyword evidence="3" id="KW-1185">Reference proteome</keyword>
<feature type="domain" description="Tf2-1-like SH3-like" evidence="1">
    <location>
        <begin position="4"/>
        <end position="35"/>
    </location>
</feature>
<dbReference type="EMBL" id="JARYMX010000006">
    <property type="protein sequence ID" value="KAJ9543047.1"/>
    <property type="molecule type" value="Genomic_DNA"/>
</dbReference>